<sequence>MSSAVRQPSDHLARARALDPAASYLVQAPAGSGKTELLTDRILALLATVNRPEEIVAITFTRKAASEMHARVLSKLRDGNGPMPETEHGQRSWQLAREALARDEALGWKLLQHPARLSIRTIDSFCAGLVRGMPWLSELGGMPDIADNAQAHYEAAARATLALVDDFDAVRTLLKHLDVDTQAAVEAIAAMLGQRDQWLPLLAHGSDRMALQDALAEAIGEDLDALAQAMPLGWEDALCWPARMAAAALDEESAAHPLAPLRDWNEPLMPDAECLDQWKAVRHLLLTSTGGLRSARGVNKKLGFPPKCEHKEVFAQWLDAADPDAAWIWMLDAVNSVPPAEFSEEQWRVLSAQLMTLKLAVAQLHLRFAETREVDFIEIAQRASHALGSADDPGELLLKLDASIRHLLIDEFQDTSLTQIHLLATLTSGWQPGDGRTLFLVGDPMQSIYRFRKAEVGLFLQAAESGIGEIAPEFLQLTDNFRSQAGVVEWVNATFRGLLPARNDAAAGAIAYTDSAAFNPQMPGEPVRFHGAFSTSGASEADEAAETLTVQLVKQALQDRDPASRHPVAILVRARGHLGQLVRRLTQAGIACRAVDLVPLGQRQVVSDLVQLLRALSHPADRLAWLSVLRAPWCGLTLNTLHALFGQDLTTPVPTLLADALRTTKPAAVPLPRGQSLSLWDEPQPQLPLEPEHGQLQEPTASQIGQESRTASSVAQQLLPADEYARLAHVGPILLDATNASGAMPLAAWLESLWHRLGGTALYPSASAAEDAESLFVLIERLAPHGGLDPAQLDTALARLYAAPDGGGDDGGVVEIMTMHKSKGLQFDTVILYGLHKSPRAERAPLVSFEQRGERVLFGPVKPRADREADPVSRYLGLREKRRAAYETDRLLYVAATRARHRLHLVGNVAVDPATGQPKPPPANSLLGRLWQWLPADQKAPPQDWQDTASQDDNAAAPYTGEPLRRIANEAIDLLRAQHPPISGPGSSLSTLNAVLGQGAEHPAWQLETVHDAAIGTLAHAWLARIGQDGLNAWPADTLRAYLPVMQKQLTRAGLPASLAPDAAQSVLDTLLATLDHDRGRWLLSQSSARREWPLIDATGRVSVIDLALSTEDGWLIVDYKTARPRTGESTEHFATRMRQRHADQLLRYCTQVTALDARPARSVLYFPRAALWIDL</sequence>
<evidence type="ECO:0000256" key="15">
    <source>
        <dbReference type="PROSITE-ProRule" id="PRU00560"/>
    </source>
</evidence>
<keyword evidence="10" id="KW-0413">Isomerase</keyword>
<dbReference type="PANTHER" id="PTHR11070:SF2">
    <property type="entry name" value="ATP-DEPENDENT DNA HELICASE SRS2"/>
    <property type="match status" value="1"/>
</dbReference>
<dbReference type="Gene3D" id="3.90.320.10">
    <property type="match status" value="1"/>
</dbReference>
<evidence type="ECO:0000256" key="4">
    <source>
        <dbReference type="ARBA" id="ARBA00022801"/>
    </source>
</evidence>
<keyword evidence="4 15" id="KW-0378">Hydrolase</keyword>
<evidence type="ECO:0000256" key="7">
    <source>
        <dbReference type="ARBA" id="ARBA00022840"/>
    </source>
</evidence>
<evidence type="ECO:0000256" key="14">
    <source>
        <dbReference type="ARBA" id="ARBA00048988"/>
    </source>
</evidence>
<keyword evidence="20" id="KW-1185">Reference proteome</keyword>
<evidence type="ECO:0000259" key="18">
    <source>
        <dbReference type="PROSITE" id="PS51217"/>
    </source>
</evidence>
<evidence type="ECO:0000256" key="12">
    <source>
        <dbReference type="ARBA" id="ARBA00034808"/>
    </source>
</evidence>
<dbReference type="InterPro" id="IPR027417">
    <property type="entry name" value="P-loop_NTPase"/>
</dbReference>
<keyword evidence="8" id="KW-0238">DNA-binding</keyword>
<dbReference type="GO" id="GO:0005524">
    <property type="term" value="F:ATP binding"/>
    <property type="evidence" value="ECO:0007669"/>
    <property type="project" value="UniProtKB-UniRule"/>
</dbReference>
<evidence type="ECO:0000313" key="19">
    <source>
        <dbReference type="EMBL" id="OZI59163.1"/>
    </source>
</evidence>
<dbReference type="AlphaFoldDB" id="A0A261UE84"/>
<feature type="binding site" evidence="15">
    <location>
        <begin position="28"/>
        <end position="35"/>
    </location>
    <ligand>
        <name>ATP</name>
        <dbReference type="ChEBI" id="CHEBI:30616"/>
    </ligand>
</feature>
<feature type="region of interest" description="Disordered" evidence="16">
    <location>
        <begin position="938"/>
        <end position="958"/>
    </location>
</feature>
<dbReference type="GO" id="GO:0033202">
    <property type="term" value="C:DNA helicase complex"/>
    <property type="evidence" value="ECO:0007669"/>
    <property type="project" value="TreeGrafter"/>
</dbReference>
<keyword evidence="9" id="KW-0234">DNA repair</keyword>
<evidence type="ECO:0000256" key="1">
    <source>
        <dbReference type="ARBA" id="ARBA00022722"/>
    </source>
</evidence>
<evidence type="ECO:0000256" key="2">
    <source>
        <dbReference type="ARBA" id="ARBA00022741"/>
    </source>
</evidence>
<comment type="caution">
    <text evidence="19">The sequence shown here is derived from an EMBL/GenBank/DDBJ whole genome shotgun (WGS) entry which is preliminary data.</text>
</comment>
<dbReference type="InterPro" id="IPR000212">
    <property type="entry name" value="DNA_helicase_UvrD/REP"/>
</dbReference>
<evidence type="ECO:0000256" key="13">
    <source>
        <dbReference type="ARBA" id="ARBA00034923"/>
    </source>
</evidence>
<dbReference type="Proteomes" id="UP000216885">
    <property type="component" value="Unassembled WGS sequence"/>
</dbReference>
<dbReference type="EMBL" id="NEVQ01000008">
    <property type="protein sequence ID" value="OZI59163.1"/>
    <property type="molecule type" value="Genomic_DNA"/>
</dbReference>
<dbReference type="Pfam" id="PF00580">
    <property type="entry name" value="UvrD-helicase"/>
    <property type="match status" value="1"/>
</dbReference>
<dbReference type="InterPro" id="IPR011604">
    <property type="entry name" value="PDDEXK-like_dom_sf"/>
</dbReference>
<evidence type="ECO:0000256" key="8">
    <source>
        <dbReference type="ARBA" id="ARBA00023125"/>
    </source>
</evidence>
<accession>A0A261UE84</accession>
<feature type="compositionally biased region" description="Polar residues" evidence="16">
    <location>
        <begin position="700"/>
        <end position="712"/>
    </location>
</feature>
<keyword evidence="5 15" id="KW-0347">Helicase</keyword>
<dbReference type="InterPro" id="IPR014017">
    <property type="entry name" value="DNA_helicase_UvrD-like_C"/>
</dbReference>
<dbReference type="GO" id="GO:0005829">
    <property type="term" value="C:cytosol"/>
    <property type="evidence" value="ECO:0007669"/>
    <property type="project" value="TreeGrafter"/>
</dbReference>
<keyword evidence="2 15" id="KW-0547">Nucleotide-binding</keyword>
<dbReference type="PROSITE" id="PS51217">
    <property type="entry name" value="UVRD_HELICASE_CTER"/>
    <property type="match status" value="1"/>
</dbReference>
<dbReference type="GO" id="GO:0000725">
    <property type="term" value="P:recombinational repair"/>
    <property type="evidence" value="ECO:0007669"/>
    <property type="project" value="TreeGrafter"/>
</dbReference>
<feature type="domain" description="UvrD-like helicase ATP-binding" evidence="17">
    <location>
        <begin position="7"/>
        <end position="484"/>
    </location>
</feature>
<comment type="catalytic activity">
    <reaction evidence="11">
        <text>Couples ATP hydrolysis with the unwinding of duplex DNA by translocating in the 3'-5' direction.</text>
        <dbReference type="EC" id="5.6.2.4"/>
    </reaction>
</comment>
<dbReference type="Gene3D" id="1.10.486.10">
    <property type="entry name" value="PCRA, domain 4"/>
    <property type="match status" value="1"/>
</dbReference>
<dbReference type="GO" id="GO:0004527">
    <property type="term" value="F:exonuclease activity"/>
    <property type="evidence" value="ECO:0007669"/>
    <property type="project" value="UniProtKB-KW"/>
</dbReference>
<keyword evidence="3" id="KW-0227">DNA damage</keyword>
<dbReference type="GO" id="GO:0043138">
    <property type="term" value="F:3'-5' DNA helicase activity"/>
    <property type="evidence" value="ECO:0007669"/>
    <property type="project" value="UniProtKB-EC"/>
</dbReference>
<evidence type="ECO:0000259" key="17">
    <source>
        <dbReference type="PROSITE" id="PS51198"/>
    </source>
</evidence>
<reference evidence="19 20" key="1">
    <citation type="submission" date="2017-05" db="EMBL/GenBank/DDBJ databases">
        <title>Complete and WGS of Bordetella genogroups.</title>
        <authorList>
            <person name="Spilker T."/>
            <person name="LiPuma J."/>
        </authorList>
    </citation>
    <scope>NUCLEOTIDE SEQUENCE [LARGE SCALE GENOMIC DNA]</scope>
    <source>
        <strain evidence="19 20">AU9919</strain>
    </source>
</reference>
<proteinExistence type="predicted"/>
<dbReference type="GO" id="GO:0003677">
    <property type="term" value="F:DNA binding"/>
    <property type="evidence" value="ECO:0007669"/>
    <property type="project" value="UniProtKB-KW"/>
</dbReference>
<gene>
    <name evidence="19" type="ORF">CAL20_05945</name>
</gene>
<protein>
    <recommendedName>
        <fullName evidence="12">DNA 3'-5' helicase</fullName>
        <ecNumber evidence="12">5.6.2.4</ecNumber>
    </recommendedName>
    <alternativeName>
        <fullName evidence="13">DNA 3'-5' helicase II</fullName>
    </alternativeName>
</protein>
<dbReference type="InterPro" id="IPR038726">
    <property type="entry name" value="PDDEXK_AddAB-type"/>
</dbReference>
<dbReference type="InterPro" id="IPR014016">
    <property type="entry name" value="UvrD-like_ATP-bd"/>
</dbReference>
<evidence type="ECO:0000313" key="20">
    <source>
        <dbReference type="Proteomes" id="UP000216885"/>
    </source>
</evidence>
<feature type="region of interest" description="Disordered" evidence="16">
    <location>
        <begin position="672"/>
        <end position="712"/>
    </location>
</feature>
<keyword evidence="7 15" id="KW-0067">ATP-binding</keyword>
<evidence type="ECO:0000256" key="9">
    <source>
        <dbReference type="ARBA" id="ARBA00023204"/>
    </source>
</evidence>
<name>A0A261UE84_9BORD</name>
<dbReference type="SUPFAM" id="SSF52980">
    <property type="entry name" value="Restriction endonuclease-like"/>
    <property type="match status" value="1"/>
</dbReference>
<evidence type="ECO:0000256" key="10">
    <source>
        <dbReference type="ARBA" id="ARBA00023235"/>
    </source>
</evidence>
<comment type="catalytic activity">
    <reaction evidence="14">
        <text>ATP + H2O = ADP + phosphate + H(+)</text>
        <dbReference type="Rhea" id="RHEA:13065"/>
        <dbReference type="ChEBI" id="CHEBI:15377"/>
        <dbReference type="ChEBI" id="CHEBI:15378"/>
        <dbReference type="ChEBI" id="CHEBI:30616"/>
        <dbReference type="ChEBI" id="CHEBI:43474"/>
        <dbReference type="ChEBI" id="CHEBI:456216"/>
        <dbReference type="EC" id="5.6.2.4"/>
    </reaction>
</comment>
<keyword evidence="6" id="KW-0269">Exonuclease</keyword>
<dbReference type="InterPro" id="IPR011335">
    <property type="entry name" value="Restrct_endonuc-II-like"/>
</dbReference>
<evidence type="ECO:0000256" key="16">
    <source>
        <dbReference type="SAM" id="MobiDB-lite"/>
    </source>
</evidence>
<evidence type="ECO:0000256" key="11">
    <source>
        <dbReference type="ARBA" id="ARBA00034617"/>
    </source>
</evidence>
<evidence type="ECO:0000256" key="5">
    <source>
        <dbReference type="ARBA" id="ARBA00022806"/>
    </source>
</evidence>
<dbReference type="Pfam" id="PF12705">
    <property type="entry name" value="PDDEXK_1"/>
    <property type="match status" value="1"/>
</dbReference>
<dbReference type="RefSeq" id="WP_094837413.1">
    <property type="nucleotide sequence ID" value="NZ_NEVQ01000008.1"/>
</dbReference>
<evidence type="ECO:0000256" key="6">
    <source>
        <dbReference type="ARBA" id="ARBA00022839"/>
    </source>
</evidence>
<dbReference type="Pfam" id="PF13361">
    <property type="entry name" value="UvrD_C"/>
    <property type="match status" value="2"/>
</dbReference>
<evidence type="ECO:0000256" key="3">
    <source>
        <dbReference type="ARBA" id="ARBA00022763"/>
    </source>
</evidence>
<dbReference type="Gene3D" id="3.40.50.300">
    <property type="entry name" value="P-loop containing nucleotide triphosphate hydrolases"/>
    <property type="match status" value="4"/>
</dbReference>
<dbReference type="PROSITE" id="PS51198">
    <property type="entry name" value="UVRD_HELICASE_ATP_BIND"/>
    <property type="match status" value="1"/>
</dbReference>
<dbReference type="EC" id="5.6.2.4" evidence="12"/>
<dbReference type="PANTHER" id="PTHR11070">
    <property type="entry name" value="UVRD / RECB / PCRA DNA HELICASE FAMILY MEMBER"/>
    <property type="match status" value="1"/>
</dbReference>
<keyword evidence="1" id="KW-0540">Nuclease</keyword>
<dbReference type="SUPFAM" id="SSF52540">
    <property type="entry name" value="P-loop containing nucleoside triphosphate hydrolases"/>
    <property type="match status" value="1"/>
</dbReference>
<organism evidence="19 20">
    <name type="scientific">Bordetella genomosp. 4</name>
    <dbReference type="NCBI Taxonomy" id="463044"/>
    <lineage>
        <taxon>Bacteria</taxon>
        <taxon>Pseudomonadati</taxon>
        <taxon>Pseudomonadota</taxon>
        <taxon>Betaproteobacteria</taxon>
        <taxon>Burkholderiales</taxon>
        <taxon>Alcaligenaceae</taxon>
        <taxon>Bordetella</taxon>
    </lineage>
</organism>
<feature type="domain" description="UvrD-like helicase C-terminal" evidence="18">
    <location>
        <begin position="496"/>
        <end position="824"/>
    </location>
</feature>